<feature type="compositionally biased region" description="Low complexity" evidence="2">
    <location>
        <begin position="311"/>
        <end position="325"/>
    </location>
</feature>
<dbReference type="Pfam" id="PF03398">
    <property type="entry name" value="Ist1"/>
    <property type="match status" value="1"/>
</dbReference>
<comment type="similarity">
    <text evidence="1">Belongs to the IST1 family.</text>
</comment>
<evidence type="ECO:0000313" key="3">
    <source>
        <dbReference type="EMBL" id="CAL1408248.1"/>
    </source>
</evidence>
<evidence type="ECO:0008006" key="5">
    <source>
        <dbReference type="Google" id="ProtNLM"/>
    </source>
</evidence>
<organism evidence="3 4">
    <name type="scientific">Linum trigynum</name>
    <dbReference type="NCBI Taxonomy" id="586398"/>
    <lineage>
        <taxon>Eukaryota</taxon>
        <taxon>Viridiplantae</taxon>
        <taxon>Streptophyta</taxon>
        <taxon>Embryophyta</taxon>
        <taxon>Tracheophyta</taxon>
        <taxon>Spermatophyta</taxon>
        <taxon>Magnoliopsida</taxon>
        <taxon>eudicotyledons</taxon>
        <taxon>Gunneridae</taxon>
        <taxon>Pentapetalae</taxon>
        <taxon>rosids</taxon>
        <taxon>fabids</taxon>
        <taxon>Malpighiales</taxon>
        <taxon>Linaceae</taxon>
        <taxon>Linum</taxon>
    </lineage>
</organism>
<feature type="compositionally biased region" description="Acidic residues" evidence="2">
    <location>
        <begin position="341"/>
        <end position="353"/>
    </location>
</feature>
<feature type="compositionally biased region" description="Basic and acidic residues" evidence="2">
    <location>
        <begin position="330"/>
        <end position="340"/>
    </location>
</feature>
<sequence length="432" mass="47849">MGRKLDAILGRNNFKSYKFKALANLAVSRLAIFKNQRQVKLNHARSDVVDLLRLGHHDRALLRVEHVVREQGMLEVYAMMEDYCNLLVERLHLIEQERVCPNELKEAISSLLFASSRCGDFPELQEIRLLLTSRYGKEFAAGAVELRNNCGVSHRMIQKMSTRQPDRETRIKLLREIAAENNIALEELDQPHQAKPNAVSSKQDEEGETSAAAAAGARKASSSAGEDIGRDGGLTDSVRMKRKYKDVADAAQAAFESAAHAAAAARAAVELSRSDDPRRPDNHGNGEVMVSQDEEMEESESEPEDEEIVVESKAAASESKSSSSSLDPENLARKLDKEIQFDDESDEEEEENDDRIMNADDSDNIGGHEAAASAEESSENIIPAVIQAGLKVEPVDVYPDAQQPASRESRTTRTLNILKAPFSVRTRHVRGY</sequence>
<dbReference type="Proteomes" id="UP001497516">
    <property type="component" value="Chromosome 8"/>
</dbReference>
<dbReference type="InterPro" id="IPR005061">
    <property type="entry name" value="Ist1"/>
</dbReference>
<dbReference type="Gene3D" id="1.20.1260.60">
    <property type="entry name" value="Vacuolar protein sorting-associated protein Ist1"/>
    <property type="match status" value="1"/>
</dbReference>
<reference evidence="3 4" key="1">
    <citation type="submission" date="2024-04" db="EMBL/GenBank/DDBJ databases">
        <authorList>
            <person name="Fracassetti M."/>
        </authorList>
    </citation>
    <scope>NUCLEOTIDE SEQUENCE [LARGE SCALE GENOMIC DNA]</scope>
</reference>
<dbReference type="GO" id="GO:0015031">
    <property type="term" value="P:protein transport"/>
    <property type="evidence" value="ECO:0007669"/>
    <property type="project" value="InterPro"/>
</dbReference>
<keyword evidence="4" id="KW-1185">Reference proteome</keyword>
<dbReference type="AlphaFoldDB" id="A0AAV2GEV6"/>
<name>A0AAV2GEV6_9ROSI</name>
<evidence type="ECO:0000256" key="1">
    <source>
        <dbReference type="ARBA" id="ARBA00005536"/>
    </source>
</evidence>
<proteinExistence type="inferred from homology"/>
<evidence type="ECO:0000256" key="2">
    <source>
        <dbReference type="SAM" id="MobiDB-lite"/>
    </source>
</evidence>
<feature type="compositionally biased region" description="Low complexity" evidence="2">
    <location>
        <begin position="209"/>
        <end position="226"/>
    </location>
</feature>
<dbReference type="EMBL" id="OZ034821">
    <property type="protein sequence ID" value="CAL1408248.1"/>
    <property type="molecule type" value="Genomic_DNA"/>
</dbReference>
<dbReference type="FunFam" id="1.20.1260.60:FF:000002">
    <property type="entry name" value="Vacuolar protein sorting-associated protein IST1"/>
    <property type="match status" value="1"/>
</dbReference>
<gene>
    <name evidence="3" type="ORF">LTRI10_LOCUS47859</name>
</gene>
<dbReference type="InterPro" id="IPR042277">
    <property type="entry name" value="IST1-like"/>
</dbReference>
<accession>A0AAV2GEV6</accession>
<dbReference type="PANTHER" id="PTHR12161">
    <property type="entry name" value="IST1 FAMILY MEMBER"/>
    <property type="match status" value="1"/>
</dbReference>
<dbReference type="PANTHER" id="PTHR12161:SF16">
    <property type="entry name" value="REGULATOR OF VPS4 ACTIVITY IN THE MVB PATHWAY PROTEIN"/>
    <property type="match status" value="1"/>
</dbReference>
<feature type="region of interest" description="Disordered" evidence="2">
    <location>
        <begin position="184"/>
        <end position="234"/>
    </location>
</feature>
<feature type="compositionally biased region" description="Basic and acidic residues" evidence="2">
    <location>
        <begin position="272"/>
        <end position="284"/>
    </location>
</feature>
<evidence type="ECO:0000313" key="4">
    <source>
        <dbReference type="Proteomes" id="UP001497516"/>
    </source>
</evidence>
<feature type="compositionally biased region" description="Acidic residues" evidence="2">
    <location>
        <begin position="292"/>
        <end position="309"/>
    </location>
</feature>
<feature type="region of interest" description="Disordered" evidence="2">
    <location>
        <begin position="268"/>
        <end position="380"/>
    </location>
</feature>
<protein>
    <recommendedName>
        <fullName evidence="5">IST1-like protein</fullName>
    </recommendedName>
</protein>